<feature type="domain" description="Heterokaryon incompatibility" evidence="1">
    <location>
        <begin position="308"/>
        <end position="465"/>
    </location>
</feature>
<dbReference type="InterPro" id="IPR010730">
    <property type="entry name" value="HET"/>
</dbReference>
<dbReference type="Proteomes" id="UP000070054">
    <property type="component" value="Unassembled WGS sequence"/>
</dbReference>
<name>A0A135SRG2_9PEZI</name>
<proteinExistence type="predicted"/>
<evidence type="ECO:0000259" key="1">
    <source>
        <dbReference type="Pfam" id="PF06985"/>
    </source>
</evidence>
<dbReference type="PANTHER" id="PTHR33112">
    <property type="entry name" value="DOMAIN PROTEIN, PUTATIVE-RELATED"/>
    <property type="match status" value="1"/>
</dbReference>
<dbReference type="PANTHER" id="PTHR33112:SF16">
    <property type="entry name" value="HETEROKARYON INCOMPATIBILITY DOMAIN-CONTAINING PROTEIN"/>
    <property type="match status" value="1"/>
</dbReference>
<protein>
    <recommendedName>
        <fullName evidence="1">Heterokaryon incompatibility domain-containing protein</fullName>
    </recommendedName>
</protein>
<gene>
    <name evidence="2" type="ORF">CNYM01_13480</name>
</gene>
<reference evidence="2 3" key="1">
    <citation type="submission" date="2014-02" db="EMBL/GenBank/DDBJ databases">
        <title>The genome sequence of Colletotrichum nymphaeae SA-01.</title>
        <authorList>
            <person name="Baroncelli R."/>
            <person name="Thon M.R."/>
        </authorList>
    </citation>
    <scope>NUCLEOTIDE SEQUENCE [LARGE SCALE GENOMIC DNA]</scope>
    <source>
        <strain evidence="2 3">SA-01</strain>
    </source>
</reference>
<accession>A0A135SRG2</accession>
<dbReference type="EMBL" id="JEMN01001399">
    <property type="protein sequence ID" value="KXH38445.1"/>
    <property type="molecule type" value="Genomic_DNA"/>
</dbReference>
<dbReference type="Pfam" id="PF06985">
    <property type="entry name" value="HET"/>
    <property type="match status" value="1"/>
</dbReference>
<dbReference type="AlphaFoldDB" id="A0A135SRG2"/>
<organism evidence="2 3">
    <name type="scientific">Colletotrichum nymphaeae SA-01</name>
    <dbReference type="NCBI Taxonomy" id="1460502"/>
    <lineage>
        <taxon>Eukaryota</taxon>
        <taxon>Fungi</taxon>
        <taxon>Dikarya</taxon>
        <taxon>Ascomycota</taxon>
        <taxon>Pezizomycotina</taxon>
        <taxon>Sordariomycetes</taxon>
        <taxon>Hypocreomycetidae</taxon>
        <taxon>Glomerellales</taxon>
        <taxon>Glomerellaceae</taxon>
        <taxon>Colletotrichum</taxon>
        <taxon>Colletotrichum acutatum species complex</taxon>
    </lineage>
</organism>
<evidence type="ECO:0000313" key="2">
    <source>
        <dbReference type="EMBL" id="KXH38445.1"/>
    </source>
</evidence>
<evidence type="ECO:0000313" key="3">
    <source>
        <dbReference type="Proteomes" id="UP000070054"/>
    </source>
</evidence>
<comment type="caution">
    <text evidence="2">The sequence shown here is derived from an EMBL/GenBank/DDBJ whole genome shotgun (WGS) entry which is preliminary data.</text>
</comment>
<dbReference type="OrthoDB" id="5347061at2759"/>
<sequence length="809" mass="90984">MGLILQVDTDDKNVSREENDWLQYQEQADSDSDSDSDDDFFDSKSNNPFIRASTVALNLTKKCDTFFAKVGMRKAEIHRHPRTGNCMTCGGMDEGFFSPITDIEKGAIAGCPSCNIINAGVRACLPRHIANSSKVSVMENWNSGCAGRQFIRTKRRSATMTGAYGVIVVRSGHLDLGNIFVPSTELRDEVVAELNFFGTKGQLIFRSRVYLQTLSDANAIEEPASWDSVGLAYHISGDTSSEAAFQWFQTRLGHCISHHSLCRVADNDRRMPTRVLDLGPFDGHGECPQETTDSDIRLHETQGTCDRYVCLSYCWGGTIDIRLTKDRYHSYMHRITWSSLPEGYRDAIRLTRKLGIRYIWIDSLCIVQDDKDDWRAEAAHMASVFQGAHFTISGTKSSNPHQSYFTRSESKYKAKRVEHRDGKGKTWHANVRRTVPHFFSSDASGEPNYSLGDFPLLNRGWVFQERLLSPRILHLGDVEMAWECNEVCACECMGETTIYDTEPRWAHTKGAHVRNLSSATKAKDLYPDWRSTVENYKRTRLTYQSDILPAIAGVVKNMQRYRKDKYLAGVWEDSLLDDLAWQATQSVLPRPDAWTAPTWSWASVTSRIHYSNLRTILAPKFMEEADSEMQRTVVIEAATKSAGADPTMEVISGHIVLFGPMITARLECEGESKVAAPQRTYFALHRSTLFEIAPDYNFWAPGKDCVPLGSTIYLLHLCREPELRNKNGIGHKKMPTKVFSLVLRKVYGDGDTFAVSGSSKKGKTKEDHSSLNSGDGTYERIGILILACDDDGTEDYVVKNGRDCVVKLV</sequence>
<keyword evidence="3" id="KW-1185">Reference proteome</keyword>